<dbReference type="PRINTS" id="PR00084">
    <property type="entry name" value="MTLDHDRGNASE"/>
</dbReference>
<proteinExistence type="inferred from homology"/>
<comment type="similarity">
    <text evidence="1">Belongs to the mannitol dehydrogenase family.</text>
</comment>
<dbReference type="PANTHER" id="PTHR43362">
    <property type="entry name" value="MANNITOL DEHYDROGENASE DSF1-RELATED"/>
    <property type="match status" value="1"/>
</dbReference>
<evidence type="ECO:0000256" key="1">
    <source>
        <dbReference type="ARBA" id="ARBA00006541"/>
    </source>
</evidence>
<evidence type="ECO:0000313" key="9">
    <source>
        <dbReference type="EMBL" id="GAA3391690.1"/>
    </source>
</evidence>
<comment type="catalytic activity">
    <reaction evidence="6">
        <text>D-mannitol 1-phosphate + NAD(+) = beta-D-fructose 6-phosphate + NADH + H(+)</text>
        <dbReference type="Rhea" id="RHEA:19661"/>
        <dbReference type="ChEBI" id="CHEBI:15378"/>
        <dbReference type="ChEBI" id="CHEBI:57540"/>
        <dbReference type="ChEBI" id="CHEBI:57634"/>
        <dbReference type="ChEBI" id="CHEBI:57945"/>
        <dbReference type="ChEBI" id="CHEBI:61381"/>
        <dbReference type="EC" id="1.1.1.17"/>
    </reaction>
</comment>
<dbReference type="InterPro" id="IPR023027">
    <property type="entry name" value="Mannitol_DH_CS"/>
</dbReference>
<dbReference type="PANTHER" id="PTHR43362:SF1">
    <property type="entry name" value="MANNITOL DEHYDROGENASE 2-RELATED"/>
    <property type="match status" value="1"/>
</dbReference>
<feature type="domain" description="Mannitol dehydrogenase N-terminal" evidence="7">
    <location>
        <begin position="33"/>
        <end position="288"/>
    </location>
</feature>
<evidence type="ECO:0000256" key="6">
    <source>
        <dbReference type="ARBA" id="ARBA00048615"/>
    </source>
</evidence>
<organism evidence="9 10">
    <name type="scientific">Cryptosporangium minutisporangium</name>
    <dbReference type="NCBI Taxonomy" id="113569"/>
    <lineage>
        <taxon>Bacteria</taxon>
        <taxon>Bacillati</taxon>
        <taxon>Actinomycetota</taxon>
        <taxon>Actinomycetes</taxon>
        <taxon>Cryptosporangiales</taxon>
        <taxon>Cryptosporangiaceae</taxon>
        <taxon>Cryptosporangium</taxon>
    </lineage>
</organism>
<sequence length="498" mass="52873">MTLPRLDRAALDELRAGDRLSVPAARTVDCSVGIVHLGLGAFSRAHQAVYTEDAMLAAGGAEWGICGVTQRSADVHDRLAAQDGVYGVLTRGDGRATLRIVGVVREVLDGGAQTEALLDRLADPRIAVVTATVTEKGYRRAAGGGLDTRDPEVRADLAGGADLAGRPPVTVIGRLVRGLARRAHADAGPLTVVCCDNLPSNGTAVQRLVHDFCDALPGAEGGPLAEWIRASVTFPSSMVDRIVPTTTDDDRRDAAALSGRYDAGLVVAEPFSQWVVEDRFAGARPCWERAGVQLTDDVGPFEVMKLRLLNGVHSTLAYLGALRGHRTIAEAVRDDELRAIAEAMIRQDLIPTVEPPDGVDLGGYGHQVLARFADPALRHTCVQVAMDGTQKLPQRLLSAVSESLAAGRHPRYATLGVAAWMAYVARGRDVKGRALPLDDPLAATLGDVRGRTDADGVVDALLRLDAVFGPDLVDHTAWRRELTVDVQTLLTGAVPTVP</sequence>
<dbReference type="InterPro" id="IPR050988">
    <property type="entry name" value="Mannitol_DH/Oxidoreductase"/>
</dbReference>
<dbReference type="InterPro" id="IPR013328">
    <property type="entry name" value="6PGD_dom2"/>
</dbReference>
<dbReference type="EMBL" id="BAAAYN010000034">
    <property type="protein sequence ID" value="GAA3391690.1"/>
    <property type="molecule type" value="Genomic_DNA"/>
</dbReference>
<evidence type="ECO:0000256" key="3">
    <source>
        <dbReference type="ARBA" id="ARBA00016219"/>
    </source>
</evidence>
<dbReference type="Proteomes" id="UP001501676">
    <property type="component" value="Unassembled WGS sequence"/>
</dbReference>
<dbReference type="SUPFAM" id="SSF51735">
    <property type="entry name" value="NAD(P)-binding Rossmann-fold domains"/>
    <property type="match status" value="1"/>
</dbReference>
<dbReference type="Gene3D" id="1.10.1040.10">
    <property type="entry name" value="N-(1-d-carboxylethyl)-l-norvaline Dehydrogenase, domain 2"/>
    <property type="match status" value="1"/>
</dbReference>
<protein>
    <recommendedName>
        <fullName evidence="3">Mannitol-1-phosphate 5-dehydrogenase</fullName>
        <ecNumber evidence="2">1.1.1.17</ecNumber>
    </recommendedName>
</protein>
<dbReference type="InterPro" id="IPR036291">
    <property type="entry name" value="NAD(P)-bd_dom_sf"/>
</dbReference>
<comment type="caution">
    <text evidence="9">The sequence shown here is derived from an EMBL/GenBank/DDBJ whole genome shotgun (WGS) entry which is preliminary data.</text>
</comment>
<evidence type="ECO:0000313" key="10">
    <source>
        <dbReference type="Proteomes" id="UP001501676"/>
    </source>
</evidence>
<dbReference type="Pfam" id="PF08125">
    <property type="entry name" value="Mannitol_dh_C"/>
    <property type="match status" value="1"/>
</dbReference>
<dbReference type="InterPro" id="IPR000669">
    <property type="entry name" value="Mannitol_DH"/>
</dbReference>
<dbReference type="EC" id="1.1.1.17" evidence="2"/>
<dbReference type="Gene3D" id="3.40.50.720">
    <property type="entry name" value="NAD(P)-binding Rossmann-like Domain"/>
    <property type="match status" value="1"/>
</dbReference>
<dbReference type="RefSeq" id="WP_345730694.1">
    <property type="nucleotide sequence ID" value="NZ_BAAAYN010000034.1"/>
</dbReference>
<evidence type="ECO:0000259" key="8">
    <source>
        <dbReference type="Pfam" id="PF08125"/>
    </source>
</evidence>
<keyword evidence="10" id="KW-1185">Reference proteome</keyword>
<name>A0ABP6T442_9ACTN</name>
<gene>
    <name evidence="9" type="ORF">GCM10020369_50580</name>
</gene>
<dbReference type="InterPro" id="IPR013118">
    <property type="entry name" value="Mannitol_DH_C"/>
</dbReference>
<evidence type="ECO:0000256" key="2">
    <source>
        <dbReference type="ARBA" id="ARBA00012939"/>
    </source>
</evidence>
<keyword evidence="5" id="KW-0520">NAD</keyword>
<accession>A0ABP6T442</accession>
<dbReference type="InterPro" id="IPR013131">
    <property type="entry name" value="Mannitol_DH_N"/>
</dbReference>
<evidence type="ECO:0000256" key="4">
    <source>
        <dbReference type="ARBA" id="ARBA00023002"/>
    </source>
</evidence>
<dbReference type="PROSITE" id="PS00974">
    <property type="entry name" value="MANNITOL_DHGENASE"/>
    <property type="match status" value="1"/>
</dbReference>
<keyword evidence="4" id="KW-0560">Oxidoreductase</keyword>
<evidence type="ECO:0000259" key="7">
    <source>
        <dbReference type="Pfam" id="PF01232"/>
    </source>
</evidence>
<dbReference type="SUPFAM" id="SSF48179">
    <property type="entry name" value="6-phosphogluconate dehydrogenase C-terminal domain-like"/>
    <property type="match status" value="1"/>
</dbReference>
<dbReference type="InterPro" id="IPR008927">
    <property type="entry name" value="6-PGluconate_DH-like_C_sf"/>
</dbReference>
<reference evidence="10" key="1">
    <citation type="journal article" date="2019" name="Int. J. Syst. Evol. Microbiol.">
        <title>The Global Catalogue of Microorganisms (GCM) 10K type strain sequencing project: providing services to taxonomists for standard genome sequencing and annotation.</title>
        <authorList>
            <consortium name="The Broad Institute Genomics Platform"/>
            <consortium name="The Broad Institute Genome Sequencing Center for Infectious Disease"/>
            <person name="Wu L."/>
            <person name="Ma J."/>
        </authorList>
    </citation>
    <scope>NUCLEOTIDE SEQUENCE [LARGE SCALE GENOMIC DNA]</scope>
    <source>
        <strain evidence="10">JCM 9458</strain>
    </source>
</reference>
<evidence type="ECO:0000256" key="5">
    <source>
        <dbReference type="ARBA" id="ARBA00023027"/>
    </source>
</evidence>
<feature type="domain" description="Mannitol dehydrogenase C-terminal" evidence="8">
    <location>
        <begin position="297"/>
        <end position="489"/>
    </location>
</feature>
<dbReference type="Pfam" id="PF01232">
    <property type="entry name" value="Mannitol_dh"/>
    <property type="match status" value="1"/>
</dbReference>